<evidence type="ECO:0000256" key="3">
    <source>
        <dbReference type="ARBA" id="ARBA00005315"/>
    </source>
</evidence>
<evidence type="ECO:0000256" key="10">
    <source>
        <dbReference type="ARBA" id="ARBA00023136"/>
    </source>
</evidence>
<dbReference type="SUPFAM" id="SSF53649">
    <property type="entry name" value="Alkaline phosphatase-like"/>
    <property type="match status" value="1"/>
</dbReference>
<dbReference type="OrthoDB" id="272139at2759"/>
<evidence type="ECO:0000313" key="14">
    <source>
        <dbReference type="Proteomes" id="UP001165063"/>
    </source>
</evidence>
<keyword evidence="10" id="KW-0472">Membrane</keyword>
<dbReference type="CDD" id="cd16024">
    <property type="entry name" value="GPI_EPT_2"/>
    <property type="match status" value="1"/>
</dbReference>
<accession>A0A9W6T396</accession>
<evidence type="ECO:0000256" key="4">
    <source>
        <dbReference type="ARBA" id="ARBA00020830"/>
    </source>
</evidence>
<dbReference type="InterPro" id="IPR017850">
    <property type="entry name" value="Alkaline_phosphatase_core_sf"/>
</dbReference>
<evidence type="ECO:0000313" key="13">
    <source>
        <dbReference type="EMBL" id="GME70867.1"/>
    </source>
</evidence>
<evidence type="ECO:0000256" key="5">
    <source>
        <dbReference type="ARBA" id="ARBA00022502"/>
    </source>
</evidence>
<gene>
    <name evidence="13" type="ORF">Amon01_000922100</name>
</gene>
<organism evidence="13 14">
    <name type="scientific">Ambrosiozyma monospora</name>
    <name type="common">Yeast</name>
    <name type="synonym">Endomycopsis monosporus</name>
    <dbReference type="NCBI Taxonomy" id="43982"/>
    <lineage>
        <taxon>Eukaryota</taxon>
        <taxon>Fungi</taxon>
        <taxon>Dikarya</taxon>
        <taxon>Ascomycota</taxon>
        <taxon>Saccharomycotina</taxon>
        <taxon>Pichiomycetes</taxon>
        <taxon>Pichiales</taxon>
        <taxon>Pichiaceae</taxon>
        <taxon>Ambrosiozyma</taxon>
    </lineage>
</organism>
<evidence type="ECO:0000256" key="9">
    <source>
        <dbReference type="ARBA" id="ARBA00022989"/>
    </source>
</evidence>
<comment type="similarity">
    <text evidence="3 11">Belongs to the PIGG/PIGN/PIGO family. PIGG subfamily.</text>
</comment>
<dbReference type="Proteomes" id="UP001165063">
    <property type="component" value="Unassembled WGS sequence"/>
</dbReference>
<dbReference type="Gene3D" id="3.40.720.10">
    <property type="entry name" value="Alkaline Phosphatase, subunit A"/>
    <property type="match status" value="1"/>
</dbReference>
<keyword evidence="7" id="KW-0812">Transmembrane</keyword>
<dbReference type="PANTHER" id="PTHR23072">
    <property type="entry name" value="PHOSPHATIDYLINOSITOL GLYCAN-RELATED"/>
    <property type="match status" value="1"/>
</dbReference>
<dbReference type="GO" id="GO:0005789">
    <property type="term" value="C:endoplasmic reticulum membrane"/>
    <property type="evidence" value="ECO:0007669"/>
    <property type="project" value="UniProtKB-SubCell"/>
</dbReference>
<dbReference type="AlphaFoldDB" id="A0A9W6T396"/>
<dbReference type="PANTHER" id="PTHR23072:SF0">
    <property type="entry name" value="GPI ETHANOLAMINE PHOSPHATE TRANSFERASE 2"/>
    <property type="match status" value="1"/>
</dbReference>
<keyword evidence="8 11" id="KW-0256">Endoplasmic reticulum</keyword>
<comment type="function">
    <text evidence="11">Ethanolamine phosphate transferase involved in glycosylphosphatidylinositol-anchor biosynthesis. Transfers ethanolamine phosphate to the GPI second mannose.</text>
</comment>
<evidence type="ECO:0000256" key="7">
    <source>
        <dbReference type="ARBA" id="ARBA00022692"/>
    </source>
</evidence>
<dbReference type="InterPro" id="IPR037674">
    <property type="entry name" value="PIG-G_N"/>
</dbReference>
<dbReference type="GO" id="GO:0051267">
    <property type="term" value="F:CP2 mannose-ethanolamine phosphotransferase activity"/>
    <property type="evidence" value="ECO:0007669"/>
    <property type="project" value="TreeGrafter"/>
</dbReference>
<dbReference type="InterPro" id="IPR039527">
    <property type="entry name" value="PIGG/GPI7"/>
</dbReference>
<keyword evidence="12" id="KW-0175">Coiled coil</keyword>
<sequence length="327" mass="36389">MFSNNSNMPFTHHLLNDGYGIGFTAYSNPPTVTLPRLKGITTGSTPNFIDAVLNIAEDDTSSSLGDNDSWVKQMHSNGWRINMFGDDTWLKLFPDYFSKTDGTASFYVSDFTIVDNNVTRHLDYELSAEGKGKWDCLILHYLGLDHIGHKGGPGSSNMPMKQLEMDSIVKKIFHDVLENDEDTLLVVMGDHGMNEVGNHGGSSIGETSAALGIFSSKFKKFVDADSHDWNNGCKAPVEQNPDFSYFHKIDQIDLVPTLTTLLGFDIPINNLGNFLPQLFPLYSAEEQRNVLIKNALQLKVLLDKSKNEKTKLEEDVSNIESTSTLLE</sequence>
<dbReference type="Pfam" id="PF01663">
    <property type="entry name" value="Phosphodiest"/>
    <property type="match status" value="1"/>
</dbReference>
<keyword evidence="9" id="KW-1133">Transmembrane helix</keyword>
<proteinExistence type="inferred from homology"/>
<feature type="coiled-coil region" evidence="12">
    <location>
        <begin position="295"/>
        <end position="322"/>
    </location>
</feature>
<keyword evidence="6 11" id="KW-0808">Transferase</keyword>
<dbReference type="EMBL" id="BSXU01010086">
    <property type="protein sequence ID" value="GME70867.1"/>
    <property type="molecule type" value="Genomic_DNA"/>
</dbReference>
<keyword evidence="5 11" id="KW-0337">GPI-anchor biosynthesis</keyword>
<evidence type="ECO:0000256" key="1">
    <source>
        <dbReference type="ARBA" id="ARBA00004477"/>
    </source>
</evidence>
<dbReference type="GO" id="GO:0006506">
    <property type="term" value="P:GPI anchor biosynthetic process"/>
    <property type="evidence" value="ECO:0007669"/>
    <property type="project" value="UniProtKB-KW"/>
</dbReference>
<evidence type="ECO:0000256" key="6">
    <source>
        <dbReference type="ARBA" id="ARBA00022679"/>
    </source>
</evidence>
<evidence type="ECO:0000256" key="2">
    <source>
        <dbReference type="ARBA" id="ARBA00004687"/>
    </source>
</evidence>
<dbReference type="InterPro" id="IPR002591">
    <property type="entry name" value="Phosphodiest/P_Trfase"/>
</dbReference>
<comment type="caution">
    <text evidence="13">The sequence shown here is derived from an EMBL/GenBank/DDBJ whole genome shotgun (WGS) entry which is preliminary data.</text>
</comment>
<evidence type="ECO:0000256" key="11">
    <source>
        <dbReference type="RuleBase" id="RU367106"/>
    </source>
</evidence>
<name>A0A9W6T396_AMBMO</name>
<protein>
    <recommendedName>
        <fullName evidence="4 11">GPI ethanolamine phosphate transferase 2</fullName>
    </recommendedName>
</protein>
<evidence type="ECO:0000256" key="8">
    <source>
        <dbReference type="ARBA" id="ARBA00022824"/>
    </source>
</evidence>
<comment type="pathway">
    <text evidence="2 11">Glycolipid biosynthesis; glycosylphosphatidylinositol-anchor biosynthesis.</text>
</comment>
<comment type="subcellular location">
    <subcellularLocation>
        <location evidence="1 11">Endoplasmic reticulum membrane</location>
        <topology evidence="1 11">Multi-pass membrane protein</topology>
    </subcellularLocation>
</comment>
<evidence type="ECO:0000256" key="12">
    <source>
        <dbReference type="SAM" id="Coils"/>
    </source>
</evidence>
<reference evidence="13" key="1">
    <citation type="submission" date="2023-04" db="EMBL/GenBank/DDBJ databases">
        <title>Ambrosiozyma monospora NBRC 1965.</title>
        <authorList>
            <person name="Ichikawa N."/>
            <person name="Sato H."/>
            <person name="Tonouchi N."/>
        </authorList>
    </citation>
    <scope>NUCLEOTIDE SEQUENCE</scope>
    <source>
        <strain evidence="13">NBRC 1965</strain>
    </source>
</reference>
<keyword evidence="14" id="KW-1185">Reference proteome</keyword>